<dbReference type="Proteomes" id="UP001519863">
    <property type="component" value="Unassembled WGS sequence"/>
</dbReference>
<proteinExistence type="predicted"/>
<evidence type="ECO:0008006" key="3">
    <source>
        <dbReference type="Google" id="ProtNLM"/>
    </source>
</evidence>
<reference evidence="1 2" key="1">
    <citation type="journal article" date="2013" name="Antonie Van Leeuwenhoek">
        <title>Actinoplanes hulinensis sp. nov., a novel actinomycete isolated from soybean root (Glycine max (L.) Merr).</title>
        <authorList>
            <person name="Shen Y."/>
            <person name="Liu C."/>
            <person name="Wang X."/>
            <person name="Zhao J."/>
            <person name="Jia F."/>
            <person name="Zhang Y."/>
            <person name="Wang L."/>
            <person name="Yang D."/>
            <person name="Xiang W."/>
        </authorList>
    </citation>
    <scope>NUCLEOTIDE SEQUENCE [LARGE SCALE GENOMIC DNA]</scope>
    <source>
        <strain evidence="1 2">NEAU-M9</strain>
    </source>
</reference>
<name>A0ABS7B780_9ACTN</name>
<accession>A0ABS7B780</accession>
<dbReference type="EMBL" id="JAHXZI010000013">
    <property type="protein sequence ID" value="MBW6436907.1"/>
    <property type="molecule type" value="Genomic_DNA"/>
</dbReference>
<dbReference type="RefSeq" id="WP_220146260.1">
    <property type="nucleotide sequence ID" value="NZ_JAHXZI010000013.1"/>
</dbReference>
<gene>
    <name evidence="1" type="ORF">KZ829_24485</name>
</gene>
<evidence type="ECO:0000313" key="2">
    <source>
        <dbReference type="Proteomes" id="UP001519863"/>
    </source>
</evidence>
<keyword evidence="2" id="KW-1185">Reference proteome</keyword>
<protein>
    <recommendedName>
        <fullName evidence="3">MFS transporter</fullName>
    </recommendedName>
</protein>
<evidence type="ECO:0000313" key="1">
    <source>
        <dbReference type="EMBL" id="MBW6436907.1"/>
    </source>
</evidence>
<sequence length="46" mass="5018">MTRTPQHPDDPEPRRTRITLAVITAALAGATRALTTCLLDHLTTGY</sequence>
<organism evidence="1 2">
    <name type="scientific">Actinoplanes hulinensis</name>
    <dbReference type="NCBI Taxonomy" id="1144547"/>
    <lineage>
        <taxon>Bacteria</taxon>
        <taxon>Bacillati</taxon>
        <taxon>Actinomycetota</taxon>
        <taxon>Actinomycetes</taxon>
        <taxon>Micromonosporales</taxon>
        <taxon>Micromonosporaceae</taxon>
        <taxon>Actinoplanes</taxon>
    </lineage>
</organism>
<comment type="caution">
    <text evidence="1">The sequence shown here is derived from an EMBL/GenBank/DDBJ whole genome shotgun (WGS) entry which is preliminary data.</text>
</comment>